<reference evidence="2 3" key="1">
    <citation type="submission" date="2017-08" db="EMBL/GenBank/DDBJ databases">
        <title>Draft genome sequence of filamentous cyanobacterium Calothrix elsteri CCALA 953.</title>
        <authorList>
            <person name="Gagunashvili A.N."/>
            <person name="Elster J."/>
            <person name="Andresson O.S."/>
        </authorList>
    </citation>
    <scope>NUCLEOTIDE SEQUENCE [LARGE SCALE GENOMIC DNA]</scope>
    <source>
        <strain evidence="2 3">CCALA 953</strain>
    </source>
</reference>
<comment type="caution">
    <text evidence="2">The sequence shown here is derived from an EMBL/GenBank/DDBJ whole genome shotgun (WGS) entry which is preliminary data.</text>
</comment>
<dbReference type="RefSeq" id="WP_095722206.1">
    <property type="nucleotide sequence ID" value="NZ_NTFS01000134.1"/>
</dbReference>
<gene>
    <name evidence="2" type="ORF">CK510_13575</name>
</gene>
<dbReference type="InterPro" id="IPR002182">
    <property type="entry name" value="NB-ARC"/>
</dbReference>
<dbReference type="PANTHER" id="PTHR47691:SF3">
    <property type="entry name" value="HTH-TYPE TRANSCRIPTIONAL REGULATOR RV0890C-RELATED"/>
    <property type="match status" value="1"/>
</dbReference>
<evidence type="ECO:0000259" key="1">
    <source>
        <dbReference type="Pfam" id="PF00931"/>
    </source>
</evidence>
<name>A0A2A2TIJ4_9CYAN</name>
<dbReference type="AlphaFoldDB" id="A0A2A2TIJ4"/>
<sequence length="541" mass="60929">MTVSEPHIVEEEFVEAKNSWELEKLYVDLASAKRKALTPVEKKFLRGLLCGFSPAEIASAVYKSKSSSTVRVYLSNGLYKYIEEMLSIEAGTSIKVKNWSRVTHLLEKAGYKKNCLQIEVTNNSVITTGELVTVVDLRSSTLIYSKDEKEAAELVTMQIAQQQDWGEAIDVSTFYGRENEVAQIQDWIIQERCRLVVLLGMAGIGKTALSVKLAQQIHGEFDFIIWRSLQLAPSLEVLVNQLIKFLSGHPDIEIADTVEGSISQLVEYMRSSRCLIVLDAVDAILASDSSSNEIMGHVLPQINYLPGYEGYGELIRRLGESLHQSCVLVTSREKPQAIAALSGESLPVRALKLTGLSYVHGSEVLKAKGFSNIKDEESRLLVDWYAGNPLFLKLVGTAIQELFGGSIYEFIEQGTVVFGEIRVVLDKQFQRLSQLEKQVMYLLALNPDFLSLRKLQRDIVPRVSQRLILETIELLQRRSLIERQGNSFAQTPVLMEYIVERLIEENMLLAGTHTSSLLINHTIFETHLKNYIRELRLNAEM</sequence>
<dbReference type="InterPro" id="IPR027417">
    <property type="entry name" value="P-loop_NTPase"/>
</dbReference>
<proteinExistence type="predicted"/>
<dbReference type="Gene3D" id="3.40.50.300">
    <property type="entry name" value="P-loop containing nucleotide triphosphate hydrolases"/>
    <property type="match status" value="1"/>
</dbReference>
<protein>
    <submittedName>
        <fullName evidence="2">NB-ARC domain-containing protein</fullName>
    </submittedName>
</protein>
<dbReference type="GO" id="GO:0043531">
    <property type="term" value="F:ADP binding"/>
    <property type="evidence" value="ECO:0007669"/>
    <property type="project" value="InterPro"/>
</dbReference>
<evidence type="ECO:0000313" key="2">
    <source>
        <dbReference type="EMBL" id="PAX53539.1"/>
    </source>
</evidence>
<dbReference type="PANTHER" id="PTHR47691">
    <property type="entry name" value="REGULATOR-RELATED"/>
    <property type="match status" value="1"/>
</dbReference>
<organism evidence="2 3">
    <name type="scientific">Brunnivagina elsteri CCALA 953</name>
    <dbReference type="NCBI Taxonomy" id="987040"/>
    <lineage>
        <taxon>Bacteria</taxon>
        <taxon>Bacillati</taxon>
        <taxon>Cyanobacteriota</taxon>
        <taxon>Cyanophyceae</taxon>
        <taxon>Nostocales</taxon>
        <taxon>Calotrichaceae</taxon>
        <taxon>Brunnivagina</taxon>
    </lineage>
</organism>
<accession>A0A2A2TIJ4</accession>
<dbReference type="OrthoDB" id="441260at2"/>
<evidence type="ECO:0000313" key="3">
    <source>
        <dbReference type="Proteomes" id="UP000218238"/>
    </source>
</evidence>
<dbReference type="SUPFAM" id="SSF52540">
    <property type="entry name" value="P-loop containing nucleoside triphosphate hydrolases"/>
    <property type="match status" value="1"/>
</dbReference>
<dbReference type="PRINTS" id="PR00364">
    <property type="entry name" value="DISEASERSIST"/>
</dbReference>
<dbReference type="Proteomes" id="UP000218238">
    <property type="component" value="Unassembled WGS sequence"/>
</dbReference>
<keyword evidence="3" id="KW-1185">Reference proteome</keyword>
<dbReference type="Pfam" id="PF00931">
    <property type="entry name" value="NB-ARC"/>
    <property type="match status" value="1"/>
</dbReference>
<dbReference type="EMBL" id="NTFS01000134">
    <property type="protein sequence ID" value="PAX53539.1"/>
    <property type="molecule type" value="Genomic_DNA"/>
</dbReference>
<feature type="domain" description="NB-ARC" evidence="1">
    <location>
        <begin position="178"/>
        <end position="281"/>
    </location>
</feature>